<evidence type="ECO:0000313" key="3">
    <source>
        <dbReference type="Proteomes" id="UP000284250"/>
    </source>
</evidence>
<feature type="signal peptide" evidence="1">
    <location>
        <begin position="1"/>
        <end position="21"/>
    </location>
</feature>
<proteinExistence type="predicted"/>
<dbReference type="RefSeq" id="WP_119653798.1">
    <property type="nucleotide sequence ID" value="NZ_JBHUOI010000075.1"/>
</dbReference>
<dbReference type="Proteomes" id="UP000284250">
    <property type="component" value="Unassembled WGS sequence"/>
</dbReference>
<name>A0A418R971_9BACT</name>
<reference evidence="2 3" key="1">
    <citation type="submission" date="2019-01" db="EMBL/GenBank/DDBJ databases">
        <title>Hymenobacter humicola sp. nov., isolated from soils in Antarctica.</title>
        <authorList>
            <person name="Sedlacek I."/>
            <person name="Holochova P."/>
            <person name="Kralova S."/>
            <person name="Pantucek R."/>
            <person name="Stankova E."/>
            <person name="Vrbovska V."/>
            <person name="Kristofova L."/>
            <person name="Svec P."/>
            <person name="Busse H.-J."/>
        </authorList>
    </citation>
    <scope>NUCLEOTIDE SEQUENCE [LARGE SCALE GENOMIC DNA]</scope>
    <source>
        <strain evidence="2 3">CCM 8852</strain>
    </source>
</reference>
<evidence type="ECO:0000313" key="2">
    <source>
        <dbReference type="EMBL" id="RIY14170.1"/>
    </source>
</evidence>
<gene>
    <name evidence="2" type="ORF">D0T11_00325</name>
</gene>
<dbReference type="AlphaFoldDB" id="A0A418R971"/>
<evidence type="ECO:0000256" key="1">
    <source>
        <dbReference type="SAM" id="SignalP"/>
    </source>
</evidence>
<comment type="caution">
    <text evidence="2">The sequence shown here is derived from an EMBL/GenBank/DDBJ whole genome shotgun (WGS) entry which is preliminary data.</text>
</comment>
<dbReference type="InterPro" id="IPR026444">
    <property type="entry name" value="Secre_tail"/>
</dbReference>
<protein>
    <submittedName>
        <fullName evidence="2">T9SS C-terminal target domain-containing protein</fullName>
    </submittedName>
</protein>
<keyword evidence="1" id="KW-0732">Signal</keyword>
<dbReference type="PROSITE" id="PS51257">
    <property type="entry name" value="PROKAR_LIPOPROTEIN"/>
    <property type="match status" value="1"/>
</dbReference>
<dbReference type="EMBL" id="QYCN01000001">
    <property type="protein sequence ID" value="RIY14170.1"/>
    <property type="molecule type" value="Genomic_DNA"/>
</dbReference>
<organism evidence="2 3">
    <name type="scientific">Hymenobacter rubripertinctus</name>
    <dbReference type="NCBI Taxonomy" id="2029981"/>
    <lineage>
        <taxon>Bacteria</taxon>
        <taxon>Pseudomonadati</taxon>
        <taxon>Bacteroidota</taxon>
        <taxon>Cytophagia</taxon>
        <taxon>Cytophagales</taxon>
        <taxon>Hymenobacteraceae</taxon>
        <taxon>Hymenobacter</taxon>
    </lineage>
</organism>
<accession>A0A418R971</accession>
<feature type="chain" id="PRO_5019560874" evidence="1">
    <location>
        <begin position="22"/>
        <end position="265"/>
    </location>
</feature>
<dbReference type="NCBIfam" id="TIGR04183">
    <property type="entry name" value="Por_Secre_tail"/>
    <property type="match status" value="1"/>
</dbReference>
<keyword evidence="3" id="KW-1185">Reference proteome</keyword>
<sequence>MKLPRTLALTGALLVYGCVTAAGQVVSPPNSTVSILNWRPATNPDALAIDLDGDNIPDVTFTDSNTYPTGGGQPELHTFSVSPRSSAQLALDSVEFDSAHRFAAGDGINRLVLWSSGGGYVAYTIQGNGGLGGRGFFRDGQTGFIVVRKSVANSGWRYWWINVQARTYGVGVSIINFYGQSAANPLASVPRQSVSFSVFPNPTIDGWFVDGNGQFTLLNVQGRVVASGQLANKQFLDGRDLVSGIYLLLLQRPDGSYQRQTLLRN</sequence>
<dbReference type="OrthoDB" id="880243at2"/>